<dbReference type="InterPro" id="IPR019080">
    <property type="entry name" value="YqaJ_viral_recombinase"/>
</dbReference>
<dbReference type="GO" id="GO:0006281">
    <property type="term" value="P:DNA repair"/>
    <property type="evidence" value="ECO:0007669"/>
    <property type="project" value="UniProtKB-ARBA"/>
</dbReference>
<dbReference type="RefSeq" id="XP_038063149.1">
    <property type="nucleotide sequence ID" value="XM_038207221.1"/>
</dbReference>
<sequence>MACITAQQEQESDTDHISDIEIATRGQASNIQWFRMKKGRITASIAKRCSGKGDPAAIVKKIITVGSPTSKPKSHHMEYGIINEGEAVSKYMKQKQDSGLNMTVMECGLFVHPLHGELAATPDRVVTENCVQGLVEVKCLSASREMTPKEAILAKQTDSNFCLQLKEAKPTLKEHHAYFYQVQMQMAVVGVAWCDFVIFTNANCDVLIVRVAFNEAFWTNVQDKLLQFHKSHVLPALVAQGFWKK</sequence>
<dbReference type="EnsemblMetazoa" id="XM_038207221.1">
    <property type="protein sequence ID" value="XP_038063149.1"/>
    <property type="gene ID" value="LOC119733854"/>
</dbReference>
<protein>
    <recommendedName>
        <fullName evidence="1">YqaJ viral recombinase domain-containing protein</fullName>
    </recommendedName>
</protein>
<accession>A0A914AIC8</accession>
<dbReference type="CDD" id="cd22343">
    <property type="entry name" value="PDDEXK_lambda_exonuclease-like"/>
    <property type="match status" value="1"/>
</dbReference>
<name>A0A914AIC8_PATMI</name>
<proteinExistence type="predicted"/>
<dbReference type="InterPro" id="IPR011604">
    <property type="entry name" value="PDDEXK-like_dom_sf"/>
</dbReference>
<dbReference type="Pfam" id="PF09588">
    <property type="entry name" value="YqaJ"/>
    <property type="match status" value="1"/>
</dbReference>
<dbReference type="OMA" id="CPYSIQG"/>
<reference evidence="2" key="1">
    <citation type="submission" date="2022-11" db="UniProtKB">
        <authorList>
            <consortium name="EnsemblMetazoa"/>
        </authorList>
    </citation>
    <scope>IDENTIFICATION</scope>
</reference>
<evidence type="ECO:0000313" key="3">
    <source>
        <dbReference type="Proteomes" id="UP000887568"/>
    </source>
</evidence>
<feature type="domain" description="YqaJ viral recombinase" evidence="1">
    <location>
        <begin position="32"/>
        <end position="190"/>
    </location>
</feature>
<evidence type="ECO:0000313" key="2">
    <source>
        <dbReference type="EnsemblMetazoa" id="XP_038063149.1"/>
    </source>
</evidence>
<dbReference type="OrthoDB" id="5979096at2759"/>
<organism evidence="2 3">
    <name type="scientific">Patiria miniata</name>
    <name type="common">Bat star</name>
    <name type="synonym">Asterina miniata</name>
    <dbReference type="NCBI Taxonomy" id="46514"/>
    <lineage>
        <taxon>Eukaryota</taxon>
        <taxon>Metazoa</taxon>
        <taxon>Echinodermata</taxon>
        <taxon>Eleutherozoa</taxon>
        <taxon>Asterozoa</taxon>
        <taxon>Asteroidea</taxon>
        <taxon>Valvatacea</taxon>
        <taxon>Valvatida</taxon>
        <taxon>Asterinidae</taxon>
        <taxon>Patiria</taxon>
    </lineage>
</organism>
<dbReference type="PANTHER" id="PTHR46609:SF8">
    <property type="entry name" value="YQAJ VIRAL RECOMBINASE DOMAIN-CONTAINING PROTEIN"/>
    <property type="match status" value="1"/>
</dbReference>
<evidence type="ECO:0000259" key="1">
    <source>
        <dbReference type="Pfam" id="PF09588"/>
    </source>
</evidence>
<dbReference type="AlphaFoldDB" id="A0A914AIC8"/>
<dbReference type="Gene3D" id="3.90.320.10">
    <property type="match status" value="1"/>
</dbReference>
<dbReference type="PANTHER" id="PTHR46609">
    <property type="entry name" value="EXONUCLEASE, PHAGE-TYPE/RECB, C-TERMINAL DOMAIN-CONTAINING PROTEIN"/>
    <property type="match status" value="1"/>
</dbReference>
<dbReference type="InterPro" id="IPR051703">
    <property type="entry name" value="NF-kappa-B_Signaling_Reg"/>
</dbReference>
<dbReference type="GeneID" id="119733854"/>
<dbReference type="Proteomes" id="UP000887568">
    <property type="component" value="Unplaced"/>
</dbReference>
<dbReference type="SUPFAM" id="SSF52980">
    <property type="entry name" value="Restriction endonuclease-like"/>
    <property type="match status" value="1"/>
</dbReference>
<dbReference type="InterPro" id="IPR011335">
    <property type="entry name" value="Restrct_endonuc-II-like"/>
</dbReference>
<keyword evidence="3" id="KW-1185">Reference proteome</keyword>